<organism evidence="13 14">
    <name type="scientific">Simiduia aestuariiviva</name>
    <dbReference type="NCBI Taxonomy" id="1510459"/>
    <lineage>
        <taxon>Bacteria</taxon>
        <taxon>Pseudomonadati</taxon>
        <taxon>Pseudomonadota</taxon>
        <taxon>Gammaproteobacteria</taxon>
        <taxon>Cellvibrionales</taxon>
        <taxon>Cellvibrionaceae</taxon>
        <taxon>Simiduia</taxon>
    </lineage>
</organism>
<dbReference type="Proteomes" id="UP000559987">
    <property type="component" value="Unassembled WGS sequence"/>
</dbReference>
<evidence type="ECO:0000256" key="9">
    <source>
        <dbReference type="PROSITE-ProRule" id="PRU01049"/>
    </source>
</evidence>
<feature type="binding site" evidence="8">
    <location>
        <begin position="229"/>
        <end position="233"/>
    </location>
    <ligand>
        <name>GTP</name>
        <dbReference type="ChEBI" id="CHEBI:37565"/>
        <label>2</label>
    </ligand>
</feature>
<feature type="compositionally biased region" description="Basic and acidic residues" evidence="11">
    <location>
        <begin position="432"/>
        <end position="451"/>
    </location>
</feature>
<feature type="binding site" evidence="8">
    <location>
        <begin position="118"/>
        <end position="121"/>
    </location>
    <ligand>
        <name>GTP</name>
        <dbReference type="ChEBI" id="CHEBI:37565"/>
        <label>1</label>
    </ligand>
</feature>
<dbReference type="PROSITE" id="PS51712">
    <property type="entry name" value="G_ENGA"/>
    <property type="match status" value="2"/>
</dbReference>
<dbReference type="EMBL" id="JACHXZ010000001">
    <property type="protein sequence ID" value="MBB3167978.1"/>
    <property type="molecule type" value="Genomic_DNA"/>
</dbReference>
<comment type="similarity">
    <text evidence="1 8 9 10">Belongs to the TRAFAC class TrmE-Era-EngA-EngB-Septin-like GTPase superfamily. EngA (Der) GTPase family.</text>
</comment>
<feature type="region of interest" description="Disordered" evidence="11">
    <location>
        <begin position="432"/>
        <end position="517"/>
    </location>
</feature>
<feature type="domain" description="EngA-type G" evidence="12">
    <location>
        <begin position="176"/>
        <end position="349"/>
    </location>
</feature>
<evidence type="ECO:0000256" key="6">
    <source>
        <dbReference type="ARBA" id="ARBA00023134"/>
    </source>
</evidence>
<feature type="binding site" evidence="8">
    <location>
        <begin position="294"/>
        <end position="297"/>
    </location>
    <ligand>
        <name>GTP</name>
        <dbReference type="ChEBI" id="CHEBI:37565"/>
        <label>2</label>
    </ligand>
</feature>
<dbReference type="Gene3D" id="3.40.50.300">
    <property type="entry name" value="P-loop containing nucleotide triphosphate hydrolases"/>
    <property type="match status" value="2"/>
</dbReference>
<dbReference type="FunFam" id="3.30.300.20:FF:000004">
    <property type="entry name" value="GTPase Der"/>
    <property type="match status" value="1"/>
</dbReference>
<dbReference type="Pfam" id="PF01926">
    <property type="entry name" value="MMR_HSR1"/>
    <property type="match status" value="2"/>
</dbReference>
<sequence length="517" mass="57438">MIPVIALVGRPNVGKSTLFNCLTRSRDALVADYAGLTRDRKYGEGELLGRKFMVIDTGGISGEEEGIDSVMAGQSLQAIEEADAVMFLVDCKAGLTPADEMIANHLRMRSKPTFVVANKVDGTNPDIALAPFYEMGMGEIFPTTATHRKGVRSLMEIVLERFPETEAELEDKPRGIKIAVVGRPNVGKSTLVNRLLGEDRVVVFDLPGTTRDSIYINYERHGANYTLIDTAGIRRRKSVKETVEKFSIVKTLQAIEDANVVVLMADASEGIVEQDLHLMGHTIDAGRALVIALNKWDGLEESHKTYVKSELERRLRFIDFADIHFISAKHGTGVGHLYESIEKAYQAATEKFSTNFLTRLLQDAVREHQPPIVRGHRIKLRYAHPGGHNPPIIVIHGNQTGELPAAYVRYLEKMYRRALELHGTPIRLEFKSSENPFEDKAKPATRRRDGKVQTGKRPQGEHRKAYQARKGNAAKPKPSVKSVTPKTTEKASNAKKPTASQRTRPTHRTKPSGGKKV</sequence>
<keyword evidence="6 8" id="KW-0342">GTP-binding</keyword>
<feature type="binding site" evidence="8">
    <location>
        <begin position="56"/>
        <end position="60"/>
    </location>
    <ligand>
        <name>GTP</name>
        <dbReference type="ChEBI" id="CHEBI:37565"/>
        <label>1</label>
    </ligand>
</feature>
<feature type="binding site" evidence="8">
    <location>
        <begin position="182"/>
        <end position="189"/>
    </location>
    <ligand>
        <name>GTP</name>
        <dbReference type="ChEBI" id="CHEBI:37565"/>
        <label>2</label>
    </ligand>
</feature>
<dbReference type="NCBIfam" id="TIGR03594">
    <property type="entry name" value="GTPase_EngA"/>
    <property type="match status" value="1"/>
</dbReference>
<feature type="compositionally biased region" description="Low complexity" evidence="11">
    <location>
        <begin position="475"/>
        <end position="486"/>
    </location>
</feature>
<dbReference type="FunFam" id="3.40.50.300:FF:000057">
    <property type="entry name" value="GTPase Der"/>
    <property type="match status" value="1"/>
</dbReference>
<dbReference type="RefSeq" id="WP_183909284.1">
    <property type="nucleotide sequence ID" value="NZ_JACHXZ010000001.1"/>
</dbReference>
<dbReference type="PANTHER" id="PTHR43834">
    <property type="entry name" value="GTPASE DER"/>
    <property type="match status" value="1"/>
</dbReference>
<dbReference type="PRINTS" id="PR00326">
    <property type="entry name" value="GTP1OBG"/>
</dbReference>
<dbReference type="GO" id="GO:0005525">
    <property type="term" value="F:GTP binding"/>
    <property type="evidence" value="ECO:0007669"/>
    <property type="project" value="UniProtKB-UniRule"/>
</dbReference>
<feature type="domain" description="EngA-type G" evidence="12">
    <location>
        <begin position="3"/>
        <end position="166"/>
    </location>
</feature>
<comment type="caution">
    <text evidence="13">The sequence shown here is derived from an EMBL/GenBank/DDBJ whole genome shotgun (WGS) entry which is preliminary data.</text>
</comment>
<feature type="binding site" evidence="8">
    <location>
        <begin position="9"/>
        <end position="16"/>
    </location>
    <ligand>
        <name>GTP</name>
        <dbReference type="ChEBI" id="CHEBI:37565"/>
        <label>1</label>
    </ligand>
</feature>
<dbReference type="InterPro" id="IPR005225">
    <property type="entry name" value="Small_GTP-bd"/>
</dbReference>
<evidence type="ECO:0000256" key="2">
    <source>
        <dbReference type="ARBA" id="ARBA00020953"/>
    </source>
</evidence>
<evidence type="ECO:0000256" key="11">
    <source>
        <dbReference type="SAM" id="MobiDB-lite"/>
    </source>
</evidence>
<dbReference type="InterPro" id="IPR006073">
    <property type="entry name" value="GTP-bd"/>
</dbReference>
<evidence type="ECO:0000256" key="7">
    <source>
        <dbReference type="ARBA" id="ARBA00032345"/>
    </source>
</evidence>
<dbReference type="NCBIfam" id="TIGR00231">
    <property type="entry name" value="small_GTP"/>
    <property type="match status" value="2"/>
</dbReference>
<dbReference type="CDD" id="cd01894">
    <property type="entry name" value="EngA1"/>
    <property type="match status" value="1"/>
</dbReference>
<dbReference type="PANTHER" id="PTHR43834:SF6">
    <property type="entry name" value="GTPASE DER"/>
    <property type="match status" value="1"/>
</dbReference>
<dbReference type="InterPro" id="IPR031166">
    <property type="entry name" value="G_ENGA"/>
</dbReference>
<evidence type="ECO:0000256" key="5">
    <source>
        <dbReference type="ARBA" id="ARBA00022741"/>
    </source>
</evidence>
<protein>
    <recommendedName>
        <fullName evidence="2 8">GTPase Der</fullName>
    </recommendedName>
    <alternativeName>
        <fullName evidence="7 8">GTP-binding protein EngA</fullName>
    </alternativeName>
</protein>
<comment type="function">
    <text evidence="8 10">GTPase that plays an essential role in the late steps of ribosome biogenesis.</text>
</comment>
<dbReference type="Pfam" id="PF14714">
    <property type="entry name" value="KH_dom-like"/>
    <property type="match status" value="1"/>
</dbReference>
<evidence type="ECO:0000256" key="3">
    <source>
        <dbReference type="ARBA" id="ARBA00022517"/>
    </source>
</evidence>
<evidence type="ECO:0000313" key="14">
    <source>
        <dbReference type="Proteomes" id="UP000559987"/>
    </source>
</evidence>
<comment type="subunit">
    <text evidence="8">Associates with the 50S ribosomal subunit.</text>
</comment>
<dbReference type="InterPro" id="IPR027417">
    <property type="entry name" value="P-loop_NTPase"/>
</dbReference>
<evidence type="ECO:0000256" key="1">
    <source>
        <dbReference type="ARBA" id="ARBA00008279"/>
    </source>
</evidence>
<reference evidence="13 14" key="1">
    <citation type="submission" date="2020-08" db="EMBL/GenBank/DDBJ databases">
        <title>Genomic Encyclopedia of Type Strains, Phase III (KMG-III): the genomes of soil and plant-associated and newly described type strains.</title>
        <authorList>
            <person name="Whitman W."/>
        </authorList>
    </citation>
    <scope>NUCLEOTIDE SEQUENCE [LARGE SCALE GENOMIC DNA]</scope>
    <source>
        <strain evidence="13 14">CECT 8571</strain>
    </source>
</reference>
<evidence type="ECO:0000256" key="4">
    <source>
        <dbReference type="ARBA" id="ARBA00022737"/>
    </source>
</evidence>
<dbReference type="InterPro" id="IPR032859">
    <property type="entry name" value="KH_dom-like"/>
</dbReference>
<feature type="compositionally biased region" description="Basic residues" evidence="11">
    <location>
        <begin position="504"/>
        <end position="517"/>
    </location>
</feature>
<dbReference type="SUPFAM" id="SSF52540">
    <property type="entry name" value="P-loop containing nucleoside triphosphate hydrolases"/>
    <property type="match status" value="2"/>
</dbReference>
<keyword evidence="14" id="KW-1185">Reference proteome</keyword>
<dbReference type="AlphaFoldDB" id="A0A839UR07"/>
<evidence type="ECO:0000313" key="13">
    <source>
        <dbReference type="EMBL" id="MBB3167978.1"/>
    </source>
</evidence>
<accession>A0A839UR07</accession>
<keyword evidence="5 8" id="KW-0547">Nucleotide-binding</keyword>
<keyword evidence="4 10" id="KW-0677">Repeat</keyword>
<dbReference type="PIRSF" id="PIRSF006485">
    <property type="entry name" value="GTP-binding_EngA"/>
    <property type="match status" value="1"/>
</dbReference>
<dbReference type="CDD" id="cd01895">
    <property type="entry name" value="EngA2"/>
    <property type="match status" value="1"/>
</dbReference>
<proteinExistence type="inferred from homology"/>
<evidence type="ECO:0000256" key="10">
    <source>
        <dbReference type="RuleBase" id="RU004481"/>
    </source>
</evidence>
<dbReference type="GO" id="GO:0043022">
    <property type="term" value="F:ribosome binding"/>
    <property type="evidence" value="ECO:0007669"/>
    <property type="project" value="TreeGrafter"/>
</dbReference>
<dbReference type="GO" id="GO:0042254">
    <property type="term" value="P:ribosome biogenesis"/>
    <property type="evidence" value="ECO:0007669"/>
    <property type="project" value="UniProtKB-KW"/>
</dbReference>
<dbReference type="HAMAP" id="MF_00195">
    <property type="entry name" value="GTPase_Der"/>
    <property type="match status" value="1"/>
</dbReference>
<dbReference type="Gene3D" id="3.30.300.20">
    <property type="match status" value="1"/>
</dbReference>
<dbReference type="InterPro" id="IPR016484">
    <property type="entry name" value="GTPase_Der"/>
</dbReference>
<dbReference type="InterPro" id="IPR015946">
    <property type="entry name" value="KH_dom-like_a/b"/>
</dbReference>
<evidence type="ECO:0000259" key="12">
    <source>
        <dbReference type="PROSITE" id="PS51712"/>
    </source>
</evidence>
<evidence type="ECO:0000256" key="8">
    <source>
        <dbReference type="HAMAP-Rule" id="MF_00195"/>
    </source>
</evidence>
<dbReference type="FunFam" id="3.40.50.300:FF:000040">
    <property type="entry name" value="GTPase Der"/>
    <property type="match status" value="1"/>
</dbReference>
<keyword evidence="3 8" id="KW-0690">Ribosome biogenesis</keyword>
<name>A0A839UR07_9GAMM</name>
<gene>
    <name evidence="8" type="primary">der</name>
    <name evidence="13" type="ORF">FHS30_001154</name>
</gene>